<evidence type="ECO:0000259" key="6">
    <source>
        <dbReference type="PROSITE" id="PS51007"/>
    </source>
</evidence>
<evidence type="ECO:0000313" key="8">
    <source>
        <dbReference type="Proteomes" id="UP000019151"/>
    </source>
</evidence>
<sequence length="383" mass="42157">MTRRPALVAVACAALTGALAACRQFPTVKPADEVQRQGRDIFRYDTFGDEQFWTDTARLHEVVEREIQPLEALGLGLKVDMDRLNLAKFILHNPLGVGGTKELLRENAVVGIKAEFEGKHIKRIGITCALCHSTVDNALLPGIGHRLDGWPNRDLKVGRILAMLPNFTEEQKAVLRTWPTGTYDPRFNFDGKSTPLVLPPAYGLAGVTNETYTAEGPISYWNAYVAVTQMHGHGNFSDPRLGVNIVQEPDMVTPKLAALRAYQHAIGAAPPPGALVNGSAARRGKAVFDANCARCHTADSLTDNNAGTLHAASETGMDPRYAERTTAKQYRTTPLRGLWQHAPYFHDGSARTLDDVVEHYDRALGLKLSGRQRKDLREYLKSL</sequence>
<evidence type="ECO:0000256" key="4">
    <source>
        <dbReference type="PROSITE-ProRule" id="PRU00433"/>
    </source>
</evidence>
<keyword evidence="1 4" id="KW-0349">Heme</keyword>
<reference evidence="7 8" key="1">
    <citation type="journal article" date="2014" name="Genome Announc.">
        <title>Genome Sequence and Methylome of Soil Bacterium Gemmatirosa kalamazoonensis KBS708T, a Member of the Rarely Cultivated Gemmatimonadetes Phylum.</title>
        <authorList>
            <person name="Debruyn J.M."/>
            <person name="Radosevich M."/>
            <person name="Wommack K.E."/>
            <person name="Polson S.W."/>
            <person name="Hauser L.J."/>
            <person name="Fawaz M.N."/>
            <person name="Korlach J."/>
            <person name="Tsai Y.C."/>
        </authorList>
    </citation>
    <scope>NUCLEOTIDE SEQUENCE [LARGE SCALE GENOMIC DNA]</scope>
    <source>
        <strain evidence="7 8">KBS708</strain>
    </source>
</reference>
<dbReference type="PANTHER" id="PTHR30600:SF9">
    <property type="entry name" value="BLR7738 PROTEIN"/>
    <property type="match status" value="1"/>
</dbReference>
<protein>
    <submittedName>
        <fullName evidence="7">Cytochrome c class I</fullName>
    </submittedName>
</protein>
<dbReference type="Gene3D" id="1.10.760.10">
    <property type="entry name" value="Cytochrome c-like domain"/>
    <property type="match status" value="1"/>
</dbReference>
<dbReference type="SUPFAM" id="SSF46626">
    <property type="entry name" value="Cytochrome c"/>
    <property type="match status" value="1"/>
</dbReference>
<dbReference type="GO" id="GO:0004130">
    <property type="term" value="F:cytochrome-c peroxidase activity"/>
    <property type="evidence" value="ECO:0007669"/>
    <property type="project" value="TreeGrafter"/>
</dbReference>
<dbReference type="GO" id="GO:0009055">
    <property type="term" value="F:electron transfer activity"/>
    <property type="evidence" value="ECO:0007669"/>
    <property type="project" value="InterPro"/>
</dbReference>
<evidence type="ECO:0000256" key="5">
    <source>
        <dbReference type="SAM" id="SignalP"/>
    </source>
</evidence>
<dbReference type="EMBL" id="CP007128">
    <property type="protein sequence ID" value="AHG91777.1"/>
    <property type="molecule type" value="Genomic_DNA"/>
</dbReference>
<dbReference type="PANTHER" id="PTHR30600">
    <property type="entry name" value="CYTOCHROME C PEROXIDASE-RELATED"/>
    <property type="match status" value="1"/>
</dbReference>
<dbReference type="PROSITE" id="PS51257">
    <property type="entry name" value="PROKAR_LIPOPROTEIN"/>
    <property type="match status" value="1"/>
</dbReference>
<feature type="signal peptide" evidence="5">
    <location>
        <begin position="1"/>
        <end position="20"/>
    </location>
</feature>
<name>W0RMT1_9BACT</name>
<gene>
    <name evidence="7" type="ORF">J421_4240</name>
</gene>
<feature type="chain" id="PRO_5004795749" evidence="5">
    <location>
        <begin position="21"/>
        <end position="383"/>
    </location>
</feature>
<dbReference type="InterPro" id="IPR051395">
    <property type="entry name" value="Cytochrome_c_Peroxidase/MauG"/>
</dbReference>
<feature type="domain" description="Cytochrome c" evidence="6">
    <location>
        <begin position="279"/>
        <end position="383"/>
    </location>
</feature>
<proteinExistence type="predicted"/>
<keyword evidence="8" id="KW-1185">Reference proteome</keyword>
<evidence type="ECO:0000313" key="7">
    <source>
        <dbReference type="EMBL" id="AHG91777.1"/>
    </source>
</evidence>
<dbReference type="InterPro" id="IPR009056">
    <property type="entry name" value="Cyt_c-like_dom"/>
</dbReference>
<dbReference type="InParanoid" id="W0RMT1"/>
<dbReference type="eggNOG" id="COG1858">
    <property type="taxonomic scope" value="Bacteria"/>
</dbReference>
<dbReference type="Pfam" id="PF21419">
    <property type="entry name" value="RoxA-like_Cyt-c"/>
    <property type="match status" value="1"/>
</dbReference>
<dbReference type="Pfam" id="PF13442">
    <property type="entry name" value="Cytochrome_CBB3"/>
    <property type="match status" value="1"/>
</dbReference>
<dbReference type="PATRIC" id="fig|861299.3.peg.4297"/>
<evidence type="ECO:0000256" key="1">
    <source>
        <dbReference type="ARBA" id="ARBA00022617"/>
    </source>
</evidence>
<dbReference type="Proteomes" id="UP000019151">
    <property type="component" value="Chromosome"/>
</dbReference>
<organism evidence="7 8">
    <name type="scientific">Gemmatirosa kalamazoonensis</name>
    <dbReference type="NCBI Taxonomy" id="861299"/>
    <lineage>
        <taxon>Bacteria</taxon>
        <taxon>Pseudomonadati</taxon>
        <taxon>Gemmatimonadota</taxon>
        <taxon>Gemmatimonadia</taxon>
        <taxon>Gemmatimonadales</taxon>
        <taxon>Gemmatimonadaceae</taxon>
        <taxon>Gemmatirosa</taxon>
    </lineage>
</organism>
<dbReference type="GO" id="GO:0020037">
    <property type="term" value="F:heme binding"/>
    <property type="evidence" value="ECO:0007669"/>
    <property type="project" value="InterPro"/>
</dbReference>
<dbReference type="PROSITE" id="PS51007">
    <property type="entry name" value="CYTC"/>
    <property type="match status" value="1"/>
</dbReference>
<evidence type="ECO:0000256" key="2">
    <source>
        <dbReference type="ARBA" id="ARBA00022723"/>
    </source>
</evidence>
<dbReference type="GO" id="GO:0046872">
    <property type="term" value="F:metal ion binding"/>
    <property type="evidence" value="ECO:0007669"/>
    <property type="project" value="UniProtKB-KW"/>
</dbReference>
<dbReference type="OrthoDB" id="9805202at2"/>
<dbReference type="AlphaFoldDB" id="W0RMT1"/>
<dbReference type="HOGENOM" id="CLU_596712_0_0_0"/>
<dbReference type="KEGG" id="gba:J421_4240"/>
<evidence type="ECO:0000256" key="3">
    <source>
        <dbReference type="ARBA" id="ARBA00023004"/>
    </source>
</evidence>
<accession>W0RMT1</accession>
<keyword evidence="5" id="KW-0732">Signal</keyword>
<keyword evidence="3 4" id="KW-0408">Iron</keyword>
<keyword evidence="2 4" id="KW-0479">Metal-binding</keyword>
<dbReference type="RefSeq" id="WP_104022916.1">
    <property type="nucleotide sequence ID" value="NZ_CP007128.1"/>
</dbReference>
<dbReference type="STRING" id="861299.J421_4240"/>
<dbReference type="InterPro" id="IPR036909">
    <property type="entry name" value="Cyt_c-like_dom_sf"/>
</dbReference>